<dbReference type="KEGG" id="ccai:NAS2_0646"/>
<feature type="compositionally biased region" description="Basic and acidic residues" evidence="1">
    <location>
        <begin position="226"/>
        <end position="240"/>
    </location>
</feature>
<dbReference type="InterPro" id="IPR023214">
    <property type="entry name" value="HAD_sf"/>
</dbReference>
<gene>
    <name evidence="2" type="ORF">NAS2_0646</name>
</gene>
<dbReference type="Gene3D" id="3.40.50.1000">
    <property type="entry name" value="HAD superfamily/HAD-like"/>
    <property type="match status" value="1"/>
</dbReference>
<dbReference type="RefSeq" id="WP_174448311.1">
    <property type="nucleotide sequence ID" value="NZ_AP018732.1"/>
</dbReference>
<keyword evidence="3" id="KW-1185">Reference proteome</keyword>
<accession>A0A4P2VLL9</accession>
<organism evidence="2 3">
    <name type="scientific">Conexivisphaera calida</name>
    <dbReference type="NCBI Taxonomy" id="1874277"/>
    <lineage>
        <taxon>Archaea</taxon>
        <taxon>Nitrososphaerota</taxon>
        <taxon>Conexivisphaeria</taxon>
        <taxon>Conexivisphaerales</taxon>
        <taxon>Conexivisphaeraceae</taxon>
        <taxon>Conexivisphaera</taxon>
    </lineage>
</organism>
<dbReference type="OrthoDB" id="316978at2157"/>
<feature type="region of interest" description="Disordered" evidence="1">
    <location>
        <begin position="222"/>
        <end position="246"/>
    </location>
</feature>
<evidence type="ECO:0000313" key="3">
    <source>
        <dbReference type="Proteomes" id="UP000509448"/>
    </source>
</evidence>
<evidence type="ECO:0000256" key="1">
    <source>
        <dbReference type="SAM" id="MobiDB-lite"/>
    </source>
</evidence>
<dbReference type="SUPFAM" id="SSF56784">
    <property type="entry name" value="HAD-like"/>
    <property type="match status" value="1"/>
</dbReference>
<sequence length="246" mass="26476">MAKAKLPWVDMVSVEPCGAVVDCRGGLRDYLRGALGDSDLADELAVLAVDAARSMRAPYISRLVGGLDVAMELRGVSRPEGLGRGLMDAARGWRIFPDAASGIAIMRDTGYRVALVSDVEDWLIRGLVEGSGLHVDAVYGAMGGGNGEYVSRPHAIFNAYKDSGVPLWRGLHAGADVDSDVRPAMVLGLRTAWVNRYNDEEPEEGIASEYVVESLEELAEQLAEGNEGRDLDGWLRRESDGETGVQ</sequence>
<dbReference type="EMBL" id="AP018732">
    <property type="protein sequence ID" value="BBE42035.1"/>
    <property type="molecule type" value="Genomic_DNA"/>
</dbReference>
<dbReference type="InterPro" id="IPR036412">
    <property type="entry name" value="HAD-like_sf"/>
</dbReference>
<dbReference type="Proteomes" id="UP000509448">
    <property type="component" value="Chromosome"/>
</dbReference>
<protein>
    <submittedName>
        <fullName evidence="2">Uncharacterized protein</fullName>
    </submittedName>
</protein>
<dbReference type="GeneID" id="55584461"/>
<reference evidence="2 3" key="1">
    <citation type="journal article" date="2019" name="ISME J.">
        <title>Isolation and characterization of a thermophilic sulfur- and iron-reducing thaumarchaeote from a terrestrial acidic hot spring.</title>
        <authorList>
            <person name="Kato S."/>
            <person name="Itoh T."/>
            <person name="Yuki M."/>
            <person name="Nagamori M."/>
            <person name="Ohnishi M."/>
            <person name="Uematsu K."/>
            <person name="Suzuki K."/>
            <person name="Takashina T."/>
            <person name="Ohkuma M."/>
        </authorList>
    </citation>
    <scope>NUCLEOTIDE SEQUENCE [LARGE SCALE GENOMIC DNA]</scope>
    <source>
        <strain evidence="2 3">NAS-02</strain>
    </source>
</reference>
<dbReference type="AlphaFoldDB" id="A0A4P2VLL9"/>
<name>A0A4P2VLL9_9ARCH</name>
<evidence type="ECO:0000313" key="2">
    <source>
        <dbReference type="EMBL" id="BBE42035.1"/>
    </source>
</evidence>
<proteinExistence type="predicted"/>